<name>A0A2T1HPR8_9HYPH</name>
<dbReference type="InterPro" id="IPR018688">
    <property type="entry name" value="PpoB2-like"/>
</dbReference>
<feature type="transmembrane region" description="Helical" evidence="1">
    <location>
        <begin position="259"/>
        <end position="282"/>
    </location>
</feature>
<proteinExistence type="predicted"/>
<feature type="transmembrane region" description="Helical" evidence="1">
    <location>
        <begin position="202"/>
        <end position="219"/>
    </location>
</feature>
<sequence length="331" mass="34148">MIRVKASRRSVCPSGPDQTTRKTAFVFLRIVFRAFRAFAAFRLDMSLETVSQPQRASARSLLRSPGAVAALAVAVLTLAGWAALLAEAFRAGGGADAFLGAICRPVALERGSSAWSLASAFAASAALWIVMSVAMMLPTAAPMALAYADVAERRAAQGLRSPSPLLLIGGYLGVWAVISVAAAALQSAAGAFWPLLGVPERAAGVLAGFAIGGAGLYQFSDMKLRCLAFCRTPVSAFEAGLTERPSSALRLGVQQGVQCLGCCGATMALMLVAGTMNLLWMGVFALLNTVEKVTAGGLAPRIIGAGLILAGLGVAVSAVGFDLVWRAMVAR</sequence>
<evidence type="ECO:0000313" key="3">
    <source>
        <dbReference type="Proteomes" id="UP000239772"/>
    </source>
</evidence>
<feature type="transmembrane region" description="Helical" evidence="1">
    <location>
        <begin position="168"/>
        <end position="196"/>
    </location>
</feature>
<comment type="caution">
    <text evidence="2">The sequence shown here is derived from an EMBL/GenBank/DDBJ whole genome shotgun (WGS) entry which is preliminary data.</text>
</comment>
<organism evidence="2 3">
    <name type="scientific">Alsobacter soli</name>
    <dbReference type="NCBI Taxonomy" id="2109933"/>
    <lineage>
        <taxon>Bacteria</taxon>
        <taxon>Pseudomonadati</taxon>
        <taxon>Pseudomonadota</taxon>
        <taxon>Alphaproteobacteria</taxon>
        <taxon>Hyphomicrobiales</taxon>
        <taxon>Alsobacteraceae</taxon>
        <taxon>Alsobacter</taxon>
    </lineage>
</organism>
<feature type="transmembrane region" description="Helical" evidence="1">
    <location>
        <begin position="302"/>
        <end position="325"/>
    </location>
</feature>
<feature type="transmembrane region" description="Helical" evidence="1">
    <location>
        <begin position="125"/>
        <end position="147"/>
    </location>
</feature>
<feature type="transmembrane region" description="Helical" evidence="1">
    <location>
        <begin position="67"/>
        <end position="86"/>
    </location>
</feature>
<keyword evidence="3" id="KW-1185">Reference proteome</keyword>
<dbReference type="Proteomes" id="UP000239772">
    <property type="component" value="Unassembled WGS sequence"/>
</dbReference>
<accession>A0A2T1HPR8</accession>
<evidence type="ECO:0008006" key="4">
    <source>
        <dbReference type="Google" id="ProtNLM"/>
    </source>
</evidence>
<dbReference type="AlphaFoldDB" id="A0A2T1HPR8"/>
<gene>
    <name evidence="2" type="ORF">SLNSH_17900</name>
</gene>
<keyword evidence="1" id="KW-0472">Membrane</keyword>
<evidence type="ECO:0000313" key="2">
    <source>
        <dbReference type="EMBL" id="PSC03658.1"/>
    </source>
</evidence>
<protein>
    <recommendedName>
        <fullName evidence="4">Metal-binding protein</fullName>
    </recommendedName>
</protein>
<dbReference type="EMBL" id="PVZS01000022">
    <property type="protein sequence ID" value="PSC03658.1"/>
    <property type="molecule type" value="Genomic_DNA"/>
</dbReference>
<reference evidence="3" key="1">
    <citation type="submission" date="2018-03" db="EMBL/GenBank/DDBJ databases">
        <authorList>
            <person name="Sun L."/>
            <person name="Liu H."/>
            <person name="Chen W."/>
            <person name="Huang K."/>
            <person name="Liu W."/>
            <person name="Gao X."/>
        </authorList>
    </citation>
    <scope>NUCLEOTIDE SEQUENCE [LARGE SCALE GENOMIC DNA]</scope>
    <source>
        <strain evidence="3">SH9</strain>
    </source>
</reference>
<keyword evidence="1" id="KW-1133">Transmembrane helix</keyword>
<keyword evidence="1" id="KW-0812">Transmembrane</keyword>
<evidence type="ECO:0000256" key="1">
    <source>
        <dbReference type="SAM" id="Phobius"/>
    </source>
</evidence>
<dbReference type="Pfam" id="PF09948">
    <property type="entry name" value="PpoB2"/>
    <property type="match status" value="1"/>
</dbReference>